<protein>
    <submittedName>
        <fullName evidence="1">Uncharacterized protein</fullName>
    </submittedName>
</protein>
<evidence type="ECO:0000313" key="2">
    <source>
        <dbReference type="Proteomes" id="UP000614216"/>
    </source>
</evidence>
<evidence type="ECO:0000313" key="1">
    <source>
        <dbReference type="EMBL" id="MBL6446375.1"/>
    </source>
</evidence>
<keyword evidence="2" id="KW-1185">Reference proteome</keyword>
<proteinExistence type="predicted"/>
<accession>A0A937KDS4</accession>
<sequence length="47" mass="5590">MTIWRFLQLEDLIASKESRTQEELAGKLEMNTELATLYRSFGRDERL</sequence>
<comment type="caution">
    <text evidence="1">The sequence shown here is derived from an EMBL/GenBank/DDBJ whole genome shotgun (WGS) entry which is preliminary data.</text>
</comment>
<organism evidence="1 2">
    <name type="scientific">Fulvivirga marina</name>
    <dbReference type="NCBI Taxonomy" id="2494733"/>
    <lineage>
        <taxon>Bacteria</taxon>
        <taxon>Pseudomonadati</taxon>
        <taxon>Bacteroidota</taxon>
        <taxon>Cytophagia</taxon>
        <taxon>Cytophagales</taxon>
        <taxon>Fulvivirgaceae</taxon>
        <taxon>Fulvivirga</taxon>
    </lineage>
</organism>
<dbReference type="AlphaFoldDB" id="A0A937KDS4"/>
<gene>
    <name evidence="1" type="ORF">JMN32_08655</name>
</gene>
<reference evidence="1" key="1">
    <citation type="submission" date="2021-01" db="EMBL/GenBank/DDBJ databases">
        <title>Fulvivirga kasyanovii gen. nov., sp nov., a novel member of the phylum Bacteroidetes isolated from seawater in a mussel farm.</title>
        <authorList>
            <person name="Zhao L.-H."/>
            <person name="Wang Z.-J."/>
        </authorList>
    </citation>
    <scope>NUCLEOTIDE SEQUENCE</scope>
    <source>
        <strain evidence="1">29W222</strain>
    </source>
</reference>
<dbReference type="EMBL" id="JAEUGD010000025">
    <property type="protein sequence ID" value="MBL6446375.1"/>
    <property type="molecule type" value="Genomic_DNA"/>
</dbReference>
<dbReference type="Proteomes" id="UP000614216">
    <property type="component" value="Unassembled WGS sequence"/>
</dbReference>
<name>A0A937KDS4_9BACT</name>